<dbReference type="InterPro" id="IPR036837">
    <property type="entry name" value="Cation_efflux_CTD_sf"/>
</dbReference>
<dbReference type="InterPro" id="IPR027470">
    <property type="entry name" value="Cation_efflux_CTD"/>
</dbReference>
<comment type="subcellular location">
    <subcellularLocation>
        <location evidence="1">Membrane</location>
        <topology evidence="1">Multi-pass membrane protein</topology>
    </subcellularLocation>
</comment>
<evidence type="ECO:0000256" key="3">
    <source>
        <dbReference type="ARBA" id="ARBA00022448"/>
    </source>
</evidence>
<dbReference type="AlphaFoldDB" id="A0AAU7CPL3"/>
<feature type="transmembrane region" description="Helical" evidence="7">
    <location>
        <begin position="164"/>
        <end position="184"/>
    </location>
</feature>
<dbReference type="Gene3D" id="3.30.70.1350">
    <property type="entry name" value="Cation efflux protein, cytoplasmic domain"/>
    <property type="match status" value="1"/>
</dbReference>
<evidence type="ECO:0000256" key="7">
    <source>
        <dbReference type="SAM" id="Phobius"/>
    </source>
</evidence>
<comment type="similarity">
    <text evidence="2">Belongs to the cation diffusion facilitator (CDF) transporter (TC 2.A.4) family.</text>
</comment>
<protein>
    <submittedName>
        <fullName evidence="10">Cation diffusion facilitator family transporter</fullName>
    </submittedName>
</protein>
<dbReference type="InterPro" id="IPR002524">
    <property type="entry name" value="Cation_efflux"/>
</dbReference>
<evidence type="ECO:0000256" key="2">
    <source>
        <dbReference type="ARBA" id="ARBA00008114"/>
    </source>
</evidence>
<evidence type="ECO:0000259" key="9">
    <source>
        <dbReference type="Pfam" id="PF16916"/>
    </source>
</evidence>
<feature type="domain" description="Cation efflux protein cytoplasmic" evidence="9">
    <location>
        <begin position="219"/>
        <end position="297"/>
    </location>
</feature>
<evidence type="ECO:0000256" key="4">
    <source>
        <dbReference type="ARBA" id="ARBA00022692"/>
    </source>
</evidence>
<feature type="transmembrane region" description="Helical" evidence="7">
    <location>
        <begin position="190"/>
        <end position="207"/>
    </location>
</feature>
<proteinExistence type="inferred from homology"/>
<name>A0AAU7CPL3_9BACT</name>
<dbReference type="InterPro" id="IPR058533">
    <property type="entry name" value="Cation_efflux_TM"/>
</dbReference>
<reference evidence="10" key="1">
    <citation type="submission" date="2024-05" db="EMBL/GenBank/DDBJ databases">
        <title>Planctomycetes of the genus Singulisphaera possess chitinolytic capabilities.</title>
        <authorList>
            <person name="Ivanova A."/>
        </authorList>
    </citation>
    <scope>NUCLEOTIDE SEQUENCE</scope>
    <source>
        <strain evidence="10">Ch08T</strain>
    </source>
</reference>
<organism evidence="10">
    <name type="scientific">Singulisphaera sp. Ch08</name>
    <dbReference type="NCBI Taxonomy" id="3120278"/>
    <lineage>
        <taxon>Bacteria</taxon>
        <taxon>Pseudomonadati</taxon>
        <taxon>Planctomycetota</taxon>
        <taxon>Planctomycetia</taxon>
        <taxon>Isosphaerales</taxon>
        <taxon>Isosphaeraceae</taxon>
        <taxon>Singulisphaera</taxon>
    </lineage>
</organism>
<keyword evidence="4 7" id="KW-0812">Transmembrane</keyword>
<dbReference type="SUPFAM" id="SSF161111">
    <property type="entry name" value="Cation efflux protein transmembrane domain-like"/>
    <property type="match status" value="1"/>
</dbReference>
<dbReference type="Gene3D" id="1.20.1510.10">
    <property type="entry name" value="Cation efflux protein transmembrane domain"/>
    <property type="match status" value="1"/>
</dbReference>
<evidence type="ECO:0000256" key="1">
    <source>
        <dbReference type="ARBA" id="ARBA00004141"/>
    </source>
</evidence>
<accession>A0AAU7CPL3</accession>
<dbReference type="FunFam" id="1.20.1510.10:FF:000006">
    <property type="entry name" value="Divalent cation efflux transporter"/>
    <property type="match status" value="1"/>
</dbReference>
<sequence>MKTTRTANKFGRAHQGIRAAQTGLLVNAGLVVVKFLAGIIGNSYALIADAIESSTDVFSSLIVWGGLHVASRPADETYPYGHGKAESLAGAVVALMLLGAAVSVTIVAIREIVTPHHTPAPFTLVVVAGVVLIKEVLFRRVFKVGDETGSTAVQADAWHHRSDAITSAAAFIGIAIALWGGPGWESADDWAALIASLVIAVNGVLMLRPALNDLMDRMPDGEIIAQIESAARAVEGVREIEKLRVRKSGLNYSVDVHVQADPLLSLHDAHLLSGKVKGAIRATESAITDVLIHMEPYER</sequence>
<dbReference type="EMBL" id="CP155447">
    <property type="protein sequence ID" value="XBH07062.1"/>
    <property type="molecule type" value="Genomic_DNA"/>
</dbReference>
<keyword evidence="3" id="KW-0813">Transport</keyword>
<keyword evidence="5 7" id="KW-1133">Transmembrane helix</keyword>
<dbReference type="PANTHER" id="PTHR43840">
    <property type="entry name" value="MITOCHONDRIAL METAL TRANSPORTER 1-RELATED"/>
    <property type="match status" value="1"/>
</dbReference>
<dbReference type="RefSeq" id="WP_406699908.1">
    <property type="nucleotide sequence ID" value="NZ_CP155447.1"/>
</dbReference>
<evidence type="ECO:0000259" key="8">
    <source>
        <dbReference type="Pfam" id="PF01545"/>
    </source>
</evidence>
<dbReference type="Pfam" id="PF16916">
    <property type="entry name" value="ZT_dimer"/>
    <property type="match status" value="1"/>
</dbReference>
<gene>
    <name evidence="10" type="ORF">V5E97_13775</name>
</gene>
<dbReference type="NCBIfam" id="TIGR01297">
    <property type="entry name" value="CDF"/>
    <property type="match status" value="1"/>
</dbReference>
<evidence type="ECO:0000256" key="6">
    <source>
        <dbReference type="ARBA" id="ARBA00023136"/>
    </source>
</evidence>
<dbReference type="Pfam" id="PF01545">
    <property type="entry name" value="Cation_efflux"/>
    <property type="match status" value="1"/>
</dbReference>
<feature type="transmembrane region" description="Helical" evidence="7">
    <location>
        <begin position="121"/>
        <end position="138"/>
    </location>
</feature>
<feature type="domain" description="Cation efflux protein transmembrane" evidence="8">
    <location>
        <begin position="23"/>
        <end position="215"/>
    </location>
</feature>
<dbReference type="InterPro" id="IPR050291">
    <property type="entry name" value="CDF_Transporter"/>
</dbReference>
<dbReference type="GO" id="GO:0016020">
    <property type="term" value="C:membrane"/>
    <property type="evidence" value="ECO:0007669"/>
    <property type="project" value="UniProtKB-SubCell"/>
</dbReference>
<evidence type="ECO:0000256" key="5">
    <source>
        <dbReference type="ARBA" id="ARBA00022989"/>
    </source>
</evidence>
<dbReference type="GO" id="GO:0008324">
    <property type="term" value="F:monoatomic cation transmembrane transporter activity"/>
    <property type="evidence" value="ECO:0007669"/>
    <property type="project" value="InterPro"/>
</dbReference>
<dbReference type="SUPFAM" id="SSF160240">
    <property type="entry name" value="Cation efflux protein cytoplasmic domain-like"/>
    <property type="match status" value="1"/>
</dbReference>
<dbReference type="PANTHER" id="PTHR43840:SF15">
    <property type="entry name" value="MITOCHONDRIAL METAL TRANSPORTER 1-RELATED"/>
    <property type="match status" value="1"/>
</dbReference>
<dbReference type="InterPro" id="IPR027469">
    <property type="entry name" value="Cation_efflux_TMD_sf"/>
</dbReference>
<keyword evidence="6 7" id="KW-0472">Membrane</keyword>
<evidence type="ECO:0000313" key="10">
    <source>
        <dbReference type="EMBL" id="XBH07062.1"/>
    </source>
</evidence>
<feature type="transmembrane region" description="Helical" evidence="7">
    <location>
        <begin position="88"/>
        <end position="109"/>
    </location>
</feature>